<dbReference type="InterPro" id="IPR051397">
    <property type="entry name" value="Zn-ADH-like_protein"/>
</dbReference>
<gene>
    <name evidence="2" type="ORF">ISQ63_01270</name>
</gene>
<dbReference type="PANTHER" id="PTHR43677">
    <property type="entry name" value="SHORT-CHAIN DEHYDROGENASE/REDUCTASE"/>
    <property type="match status" value="1"/>
</dbReference>
<sequence>MKAYVCREFGPVDSHKVEEIEDPRAEPGMVVIDVKAAGVSFPDVLIVQGKYQFQPPFPFSPGGEIAGVISEVGEGVADWKEGDRVIAMVGNGGIAEKTSAYAATLMPLPESMDFKDGAAFPLNYGTTYYALKQRGELKKGETLLVTGAGGGVGTTAIEIGKAMGARVIAAASNQEKLDIAKRLGADEVVNYGDGELKEKVKELTDGLGADVIYDAVGGDIFLQCMRCVNWKGRVLVIGFPAGIPKVPTNLALLKGCSIVGVFWGSFTGREPEENAKNFEELFALHSEGKLKPEITKSYSLDQAVEAIKSLEDRTATGKVVIEI</sequence>
<accession>A0A937HVU9</accession>
<dbReference type="Gene3D" id="3.40.50.720">
    <property type="entry name" value="NAD(P)-binding Rossmann-like Domain"/>
    <property type="match status" value="1"/>
</dbReference>
<protein>
    <submittedName>
        <fullName evidence="2">NADPH:quinone oxidoreductase family protein</fullName>
    </submittedName>
</protein>
<dbReference type="SMART" id="SM00829">
    <property type="entry name" value="PKS_ER"/>
    <property type="match status" value="1"/>
</dbReference>
<dbReference type="InterPro" id="IPR013149">
    <property type="entry name" value="ADH-like_C"/>
</dbReference>
<dbReference type="Gene3D" id="3.90.180.10">
    <property type="entry name" value="Medium-chain alcohol dehydrogenases, catalytic domain"/>
    <property type="match status" value="1"/>
</dbReference>
<dbReference type="InterPro" id="IPR011032">
    <property type="entry name" value="GroES-like_sf"/>
</dbReference>
<evidence type="ECO:0000259" key="1">
    <source>
        <dbReference type="SMART" id="SM00829"/>
    </source>
</evidence>
<dbReference type="SUPFAM" id="SSF50129">
    <property type="entry name" value="GroES-like"/>
    <property type="match status" value="1"/>
</dbReference>
<reference evidence="2" key="1">
    <citation type="submission" date="2020-10" db="EMBL/GenBank/DDBJ databases">
        <title>Microbiome of the Black Sea water column analyzed by genome centric metagenomics.</title>
        <authorList>
            <person name="Cabello-Yeves P.J."/>
            <person name="Callieri C."/>
            <person name="Picazo A."/>
            <person name="Mehrshad M."/>
            <person name="Haro-Moreno J.M."/>
            <person name="Roda-Garcia J."/>
            <person name="Dzembekova N."/>
            <person name="Slabakova V."/>
            <person name="Slabakova N."/>
            <person name="Moncheva S."/>
            <person name="Rodriguez-Valera F."/>
        </authorList>
    </citation>
    <scope>NUCLEOTIDE SEQUENCE</scope>
    <source>
        <strain evidence="2">BS307-5m-G49</strain>
    </source>
</reference>
<evidence type="ECO:0000313" key="2">
    <source>
        <dbReference type="EMBL" id="MBL6811495.1"/>
    </source>
</evidence>
<dbReference type="CDD" id="cd08241">
    <property type="entry name" value="QOR1"/>
    <property type="match status" value="1"/>
</dbReference>
<dbReference type="SUPFAM" id="SSF51735">
    <property type="entry name" value="NAD(P)-binding Rossmann-fold domains"/>
    <property type="match status" value="1"/>
</dbReference>
<feature type="domain" description="Enoyl reductase (ER)" evidence="1">
    <location>
        <begin position="10"/>
        <end position="321"/>
    </location>
</feature>
<proteinExistence type="predicted"/>
<dbReference type="Pfam" id="PF00107">
    <property type="entry name" value="ADH_zinc_N"/>
    <property type="match status" value="1"/>
</dbReference>
<dbReference type="InterPro" id="IPR020843">
    <property type="entry name" value="ER"/>
</dbReference>
<comment type="caution">
    <text evidence="2">The sequence shown here is derived from an EMBL/GenBank/DDBJ whole genome shotgun (WGS) entry which is preliminary data.</text>
</comment>
<organism evidence="2 3">
    <name type="scientific">SAR86 cluster bacterium</name>
    <dbReference type="NCBI Taxonomy" id="2030880"/>
    <lineage>
        <taxon>Bacteria</taxon>
        <taxon>Pseudomonadati</taxon>
        <taxon>Pseudomonadota</taxon>
        <taxon>Gammaproteobacteria</taxon>
        <taxon>SAR86 cluster</taxon>
    </lineage>
</organism>
<name>A0A937HVU9_9GAMM</name>
<dbReference type="PANTHER" id="PTHR43677:SF4">
    <property type="entry name" value="QUINONE OXIDOREDUCTASE-LIKE PROTEIN 2"/>
    <property type="match status" value="1"/>
</dbReference>
<dbReference type="InterPro" id="IPR013154">
    <property type="entry name" value="ADH-like_N"/>
</dbReference>
<dbReference type="Proteomes" id="UP000744438">
    <property type="component" value="Unassembled WGS sequence"/>
</dbReference>
<dbReference type="GO" id="GO:0016491">
    <property type="term" value="F:oxidoreductase activity"/>
    <property type="evidence" value="ECO:0007669"/>
    <property type="project" value="InterPro"/>
</dbReference>
<dbReference type="EMBL" id="JADHQC010000003">
    <property type="protein sequence ID" value="MBL6811495.1"/>
    <property type="molecule type" value="Genomic_DNA"/>
</dbReference>
<dbReference type="AlphaFoldDB" id="A0A937HVU9"/>
<dbReference type="InterPro" id="IPR036291">
    <property type="entry name" value="NAD(P)-bd_dom_sf"/>
</dbReference>
<evidence type="ECO:0000313" key="3">
    <source>
        <dbReference type="Proteomes" id="UP000744438"/>
    </source>
</evidence>
<dbReference type="Pfam" id="PF08240">
    <property type="entry name" value="ADH_N"/>
    <property type="match status" value="1"/>
</dbReference>